<feature type="compositionally biased region" description="Basic and acidic residues" evidence="3">
    <location>
        <begin position="14"/>
        <end position="30"/>
    </location>
</feature>
<evidence type="ECO:0000256" key="3">
    <source>
        <dbReference type="SAM" id="MobiDB-lite"/>
    </source>
</evidence>
<sequence length="214" mass="23874">MASDRKGILSKAKKQLERQSEKLRQKLGHKDDADDVYADMVANFNRQQANDAYDEARKSFEFIDRECHEALPSLYDQRIPFYSATLESHCNTTAIFYGACQSALEQLQLFCSHILSPDTSNEASSTPASANRNAIAAETAAVELPRNALELRVVTHNYEATGDDELNLTRGDQVVVLPFPDPEDAEDEGWLFGRLGECEGMFPENHTQKIDSAA</sequence>
<dbReference type="GeneID" id="5895521"/>
<dbReference type="InterPro" id="IPR001452">
    <property type="entry name" value="SH3_domain"/>
</dbReference>
<feature type="region of interest" description="Disordered" evidence="3">
    <location>
        <begin position="1"/>
        <end position="30"/>
    </location>
</feature>
<evidence type="ECO:0000313" key="5">
    <source>
        <dbReference type="EMBL" id="EDQ84922.1"/>
    </source>
</evidence>
<evidence type="ECO:0000259" key="4">
    <source>
        <dbReference type="PROSITE" id="PS50002"/>
    </source>
</evidence>
<dbReference type="SUPFAM" id="SSF103657">
    <property type="entry name" value="BAR/IMD domain-like"/>
    <property type="match status" value="1"/>
</dbReference>
<proteinExistence type="predicted"/>
<dbReference type="EMBL" id="CH991579">
    <property type="protein sequence ID" value="EDQ84922.1"/>
    <property type="molecule type" value="Genomic_DNA"/>
</dbReference>
<keyword evidence="6" id="KW-1185">Reference proteome</keyword>
<evidence type="ECO:0000256" key="2">
    <source>
        <dbReference type="PROSITE-ProRule" id="PRU00192"/>
    </source>
</evidence>
<dbReference type="Pfam" id="PF14604">
    <property type="entry name" value="SH3_9"/>
    <property type="match status" value="1"/>
</dbReference>
<gene>
    <name evidence="5" type="ORF">MONBRDRAFT_34505</name>
</gene>
<dbReference type="eggNOG" id="KOG3771">
    <property type="taxonomic scope" value="Eukaryota"/>
</dbReference>
<dbReference type="InterPro" id="IPR036028">
    <property type="entry name" value="SH3-like_dom_sf"/>
</dbReference>
<dbReference type="PANTHER" id="PTHR46514">
    <property type="entry name" value="AMPHIPHYSIN"/>
    <property type="match status" value="1"/>
</dbReference>
<name>A9VC52_MONBE</name>
<dbReference type="PANTHER" id="PTHR46514:SF3">
    <property type="entry name" value="AMPHIPHYSIN"/>
    <property type="match status" value="1"/>
</dbReference>
<dbReference type="InterPro" id="IPR003005">
    <property type="entry name" value="Amphiphysin"/>
</dbReference>
<dbReference type="SUPFAM" id="SSF50044">
    <property type="entry name" value="SH3-domain"/>
    <property type="match status" value="1"/>
</dbReference>
<dbReference type="PROSITE" id="PS50002">
    <property type="entry name" value="SH3"/>
    <property type="match status" value="1"/>
</dbReference>
<feature type="domain" description="SH3" evidence="4">
    <location>
        <begin position="147"/>
        <end position="212"/>
    </location>
</feature>
<organism evidence="5 6">
    <name type="scientific">Monosiga brevicollis</name>
    <name type="common">Choanoflagellate</name>
    <dbReference type="NCBI Taxonomy" id="81824"/>
    <lineage>
        <taxon>Eukaryota</taxon>
        <taxon>Choanoflagellata</taxon>
        <taxon>Craspedida</taxon>
        <taxon>Salpingoecidae</taxon>
        <taxon>Monosiga</taxon>
    </lineage>
</organism>
<dbReference type="KEGG" id="mbr:MONBRDRAFT_34505"/>
<protein>
    <recommendedName>
        <fullName evidence="4">SH3 domain-containing protein</fullName>
    </recommendedName>
</protein>
<evidence type="ECO:0000256" key="1">
    <source>
        <dbReference type="ARBA" id="ARBA00022443"/>
    </source>
</evidence>
<dbReference type="STRING" id="81824.A9VC52"/>
<keyword evidence="1 2" id="KW-0728">SH3 domain</keyword>
<dbReference type="InterPro" id="IPR027267">
    <property type="entry name" value="AH/BAR_dom_sf"/>
</dbReference>
<accession>A9VC52</accession>
<dbReference type="Gene3D" id="2.30.30.40">
    <property type="entry name" value="SH3 Domains"/>
    <property type="match status" value="1"/>
</dbReference>
<dbReference type="Proteomes" id="UP000001357">
    <property type="component" value="Unassembled WGS sequence"/>
</dbReference>
<evidence type="ECO:0000313" key="6">
    <source>
        <dbReference type="Proteomes" id="UP000001357"/>
    </source>
</evidence>
<dbReference type="Gene3D" id="1.20.1270.60">
    <property type="entry name" value="Arfaptin homology (AH) domain/BAR domain"/>
    <property type="match status" value="1"/>
</dbReference>
<reference evidence="5 6" key="1">
    <citation type="journal article" date="2008" name="Nature">
        <title>The genome of the choanoflagellate Monosiga brevicollis and the origin of metazoans.</title>
        <authorList>
            <consortium name="JGI Sequencing"/>
            <person name="King N."/>
            <person name="Westbrook M.J."/>
            <person name="Young S.L."/>
            <person name="Kuo A."/>
            <person name="Abedin M."/>
            <person name="Chapman J."/>
            <person name="Fairclough S."/>
            <person name="Hellsten U."/>
            <person name="Isogai Y."/>
            <person name="Letunic I."/>
            <person name="Marr M."/>
            <person name="Pincus D."/>
            <person name="Putnam N."/>
            <person name="Rokas A."/>
            <person name="Wright K.J."/>
            <person name="Zuzow R."/>
            <person name="Dirks W."/>
            <person name="Good M."/>
            <person name="Goodstein D."/>
            <person name="Lemons D."/>
            <person name="Li W."/>
            <person name="Lyons J.B."/>
            <person name="Morris A."/>
            <person name="Nichols S."/>
            <person name="Richter D.J."/>
            <person name="Salamov A."/>
            <person name="Bork P."/>
            <person name="Lim W.A."/>
            <person name="Manning G."/>
            <person name="Miller W.T."/>
            <person name="McGinnis W."/>
            <person name="Shapiro H."/>
            <person name="Tjian R."/>
            <person name="Grigoriev I.V."/>
            <person name="Rokhsar D."/>
        </authorList>
    </citation>
    <scope>NUCLEOTIDE SEQUENCE [LARGE SCALE GENOMIC DNA]</scope>
    <source>
        <strain evidence="6">MX1 / ATCC 50154</strain>
    </source>
</reference>
<dbReference type="RefSeq" id="XP_001750263.1">
    <property type="nucleotide sequence ID" value="XM_001750211.1"/>
</dbReference>
<dbReference type="AlphaFoldDB" id="A9VC52"/>
<dbReference type="SMART" id="SM00326">
    <property type="entry name" value="SH3"/>
    <property type="match status" value="1"/>
</dbReference>
<dbReference type="InParanoid" id="A9VC52"/>